<dbReference type="Gene3D" id="3.60.140.10">
    <property type="entry name" value="CNF1/YfiH-like putative cysteine hydrolases"/>
    <property type="match status" value="1"/>
</dbReference>
<proteinExistence type="inferred from homology"/>
<keyword evidence="7" id="KW-0862">Zinc</keyword>
<evidence type="ECO:0000256" key="1">
    <source>
        <dbReference type="ARBA" id="ARBA00000553"/>
    </source>
</evidence>
<sequence>MNYLHLNYFEKGNDFIKFQQGKIEIVFSTAENNKNFNRNTEDGVRELESLIAKFHSENVEYLKQIHSNKVYTYRKGDKDFKENEGDALITNEEKTIIGVFTADCVPIILVDEENKAIAAIHSGWKGTFLSIVSETILRMKEEYNSKVEKLVVYIGPHIRKCCYEVSEELKEQFSERFGIEDGKLFDGRNLSLEECINNDLINSGVLEENINSLGICTNCEKEIKLHSYRKSNGAYGRLFSFVYIKE</sequence>
<evidence type="ECO:0000256" key="11">
    <source>
        <dbReference type="RuleBase" id="RU361274"/>
    </source>
</evidence>
<keyword evidence="6" id="KW-0378">Hydrolase</keyword>
<dbReference type="InterPro" id="IPR011324">
    <property type="entry name" value="Cytotoxic_necrot_fac-like_cat"/>
</dbReference>
<comment type="catalytic activity">
    <reaction evidence="1">
        <text>inosine + phosphate = alpha-D-ribose 1-phosphate + hypoxanthine</text>
        <dbReference type="Rhea" id="RHEA:27646"/>
        <dbReference type="ChEBI" id="CHEBI:17368"/>
        <dbReference type="ChEBI" id="CHEBI:17596"/>
        <dbReference type="ChEBI" id="CHEBI:43474"/>
        <dbReference type="ChEBI" id="CHEBI:57720"/>
        <dbReference type="EC" id="2.4.2.1"/>
    </reaction>
    <physiologicalReaction direction="left-to-right" evidence="1">
        <dbReference type="Rhea" id="RHEA:27647"/>
    </physiologicalReaction>
</comment>
<gene>
    <name evidence="12" type="primary">pgeF</name>
    <name evidence="12" type="ORF">H8R92_05755</name>
</gene>
<evidence type="ECO:0000256" key="3">
    <source>
        <dbReference type="ARBA" id="ARBA00007353"/>
    </source>
</evidence>
<dbReference type="NCBIfam" id="TIGR00726">
    <property type="entry name" value="peptidoglycan editing factor PgeF"/>
    <property type="match status" value="1"/>
</dbReference>
<dbReference type="PANTHER" id="PTHR30616">
    <property type="entry name" value="UNCHARACTERIZED PROTEIN YFIH"/>
    <property type="match status" value="1"/>
</dbReference>
<evidence type="ECO:0000256" key="2">
    <source>
        <dbReference type="ARBA" id="ARBA00003215"/>
    </source>
</evidence>
<keyword evidence="13" id="KW-1185">Reference proteome</keyword>
<dbReference type="GO" id="GO:0016787">
    <property type="term" value="F:hydrolase activity"/>
    <property type="evidence" value="ECO:0007669"/>
    <property type="project" value="UniProtKB-KW"/>
</dbReference>
<evidence type="ECO:0000256" key="4">
    <source>
        <dbReference type="ARBA" id="ARBA00022679"/>
    </source>
</evidence>
<evidence type="ECO:0000313" key="12">
    <source>
        <dbReference type="EMBL" id="MBC5639943.1"/>
    </source>
</evidence>
<organism evidence="12 13">
    <name type="scientific">Clostridium lentum</name>
    <dbReference type="NCBI Taxonomy" id="2763037"/>
    <lineage>
        <taxon>Bacteria</taxon>
        <taxon>Bacillati</taxon>
        <taxon>Bacillota</taxon>
        <taxon>Clostridia</taxon>
        <taxon>Eubacteriales</taxon>
        <taxon>Clostridiaceae</taxon>
        <taxon>Clostridium</taxon>
    </lineage>
</organism>
<reference evidence="12" key="1">
    <citation type="submission" date="2020-08" db="EMBL/GenBank/DDBJ databases">
        <title>Genome public.</title>
        <authorList>
            <person name="Liu C."/>
            <person name="Sun Q."/>
        </authorList>
    </citation>
    <scope>NUCLEOTIDE SEQUENCE</scope>
    <source>
        <strain evidence="12">NSJ-42</strain>
    </source>
</reference>
<comment type="caution">
    <text evidence="12">The sequence shown here is derived from an EMBL/GenBank/DDBJ whole genome shotgun (WGS) entry which is preliminary data.</text>
</comment>
<comment type="similarity">
    <text evidence="3 11">Belongs to the purine nucleoside phosphorylase YfiH/LACC1 family.</text>
</comment>
<dbReference type="CDD" id="cd16833">
    <property type="entry name" value="YfiH"/>
    <property type="match status" value="1"/>
</dbReference>
<comment type="catalytic activity">
    <reaction evidence="9">
        <text>adenosine + phosphate = alpha-D-ribose 1-phosphate + adenine</text>
        <dbReference type="Rhea" id="RHEA:27642"/>
        <dbReference type="ChEBI" id="CHEBI:16335"/>
        <dbReference type="ChEBI" id="CHEBI:16708"/>
        <dbReference type="ChEBI" id="CHEBI:43474"/>
        <dbReference type="ChEBI" id="CHEBI:57720"/>
        <dbReference type="EC" id="2.4.2.1"/>
    </reaction>
    <physiologicalReaction direction="left-to-right" evidence="9">
        <dbReference type="Rhea" id="RHEA:27643"/>
    </physiologicalReaction>
</comment>
<comment type="catalytic activity">
    <reaction evidence="8">
        <text>adenosine + H2O + H(+) = inosine + NH4(+)</text>
        <dbReference type="Rhea" id="RHEA:24408"/>
        <dbReference type="ChEBI" id="CHEBI:15377"/>
        <dbReference type="ChEBI" id="CHEBI:15378"/>
        <dbReference type="ChEBI" id="CHEBI:16335"/>
        <dbReference type="ChEBI" id="CHEBI:17596"/>
        <dbReference type="ChEBI" id="CHEBI:28938"/>
        <dbReference type="EC" id="3.5.4.4"/>
    </reaction>
    <physiologicalReaction direction="left-to-right" evidence="8">
        <dbReference type="Rhea" id="RHEA:24409"/>
    </physiologicalReaction>
</comment>
<evidence type="ECO:0000256" key="5">
    <source>
        <dbReference type="ARBA" id="ARBA00022723"/>
    </source>
</evidence>
<dbReference type="PANTHER" id="PTHR30616:SF2">
    <property type="entry name" value="PURINE NUCLEOSIDE PHOSPHORYLASE LACC1"/>
    <property type="match status" value="1"/>
</dbReference>
<evidence type="ECO:0000313" key="13">
    <source>
        <dbReference type="Proteomes" id="UP000662088"/>
    </source>
</evidence>
<evidence type="ECO:0000256" key="8">
    <source>
        <dbReference type="ARBA" id="ARBA00047989"/>
    </source>
</evidence>
<evidence type="ECO:0000256" key="7">
    <source>
        <dbReference type="ARBA" id="ARBA00022833"/>
    </source>
</evidence>
<dbReference type="GO" id="GO:0005507">
    <property type="term" value="F:copper ion binding"/>
    <property type="evidence" value="ECO:0007669"/>
    <property type="project" value="TreeGrafter"/>
</dbReference>
<comment type="function">
    <text evidence="2">Purine nucleoside enzyme that catalyzes the phosphorolysis of adenosine and inosine nucleosides, yielding D-ribose 1-phosphate and the respective free bases, adenine and hypoxanthine. Also catalyzes the phosphorolysis of S-methyl-5'-thioadenosine into adenine and S-methyl-5-thio-alpha-D-ribose 1-phosphate. Also has adenosine deaminase activity.</text>
</comment>
<dbReference type="RefSeq" id="WP_022212272.1">
    <property type="nucleotide sequence ID" value="NZ_JACOOQ010000007.1"/>
</dbReference>
<dbReference type="AlphaFoldDB" id="A0A8I0A4N6"/>
<accession>A0A8I0A4N6</accession>
<dbReference type="InterPro" id="IPR038371">
    <property type="entry name" value="Cu_polyphenol_OxRdtase_sf"/>
</dbReference>
<dbReference type="SUPFAM" id="SSF64438">
    <property type="entry name" value="CNF1/YfiH-like putative cysteine hydrolases"/>
    <property type="match status" value="1"/>
</dbReference>
<dbReference type="EMBL" id="JACOOQ010000007">
    <property type="protein sequence ID" value="MBC5639943.1"/>
    <property type="molecule type" value="Genomic_DNA"/>
</dbReference>
<keyword evidence="5" id="KW-0479">Metal-binding</keyword>
<keyword evidence="4" id="KW-0808">Transferase</keyword>
<evidence type="ECO:0000256" key="6">
    <source>
        <dbReference type="ARBA" id="ARBA00022801"/>
    </source>
</evidence>
<protein>
    <recommendedName>
        <fullName evidence="11">Purine nucleoside phosphorylase</fullName>
    </recommendedName>
</protein>
<dbReference type="Proteomes" id="UP000662088">
    <property type="component" value="Unassembled WGS sequence"/>
</dbReference>
<dbReference type="GO" id="GO:0017061">
    <property type="term" value="F:S-methyl-5-thioadenosine phosphorylase activity"/>
    <property type="evidence" value="ECO:0007669"/>
    <property type="project" value="UniProtKB-EC"/>
</dbReference>
<dbReference type="Pfam" id="PF02578">
    <property type="entry name" value="Cu-oxidase_4"/>
    <property type="match status" value="1"/>
</dbReference>
<dbReference type="InterPro" id="IPR003730">
    <property type="entry name" value="Cu_polyphenol_OxRdtase"/>
</dbReference>
<evidence type="ECO:0000256" key="10">
    <source>
        <dbReference type="ARBA" id="ARBA00049893"/>
    </source>
</evidence>
<evidence type="ECO:0000256" key="9">
    <source>
        <dbReference type="ARBA" id="ARBA00048968"/>
    </source>
</evidence>
<comment type="catalytic activity">
    <reaction evidence="10">
        <text>S-methyl-5'-thioadenosine + phosphate = 5-(methylsulfanyl)-alpha-D-ribose 1-phosphate + adenine</text>
        <dbReference type="Rhea" id="RHEA:11852"/>
        <dbReference type="ChEBI" id="CHEBI:16708"/>
        <dbReference type="ChEBI" id="CHEBI:17509"/>
        <dbReference type="ChEBI" id="CHEBI:43474"/>
        <dbReference type="ChEBI" id="CHEBI:58533"/>
        <dbReference type="EC" id="2.4.2.28"/>
    </reaction>
    <physiologicalReaction direction="left-to-right" evidence="10">
        <dbReference type="Rhea" id="RHEA:11853"/>
    </physiologicalReaction>
</comment>
<name>A0A8I0A4N6_9CLOT</name>